<keyword evidence="14" id="KW-0449">Lipoprotein</keyword>
<evidence type="ECO:0000256" key="15">
    <source>
        <dbReference type="SAM" id="SignalP"/>
    </source>
</evidence>
<keyword evidence="7 15" id="KW-0732">Signal</keyword>
<keyword evidence="4" id="KW-1134">Transmembrane beta strand</keyword>
<feature type="signal peptide" evidence="15">
    <location>
        <begin position="1"/>
        <end position="20"/>
    </location>
</feature>
<evidence type="ECO:0000256" key="10">
    <source>
        <dbReference type="ARBA" id="ARBA00023114"/>
    </source>
</evidence>
<accession>A0ABW9Y217</accession>
<keyword evidence="6" id="KW-0812">Transmembrane</keyword>
<evidence type="ECO:0000256" key="11">
    <source>
        <dbReference type="ARBA" id="ARBA00023136"/>
    </source>
</evidence>
<evidence type="ECO:0000256" key="3">
    <source>
        <dbReference type="ARBA" id="ARBA00022448"/>
    </source>
</evidence>
<dbReference type="Pfam" id="PF02563">
    <property type="entry name" value="Poly_export"/>
    <property type="match status" value="1"/>
</dbReference>
<dbReference type="Gene3D" id="3.30.1950.10">
    <property type="entry name" value="wza like domain"/>
    <property type="match status" value="1"/>
</dbReference>
<feature type="chain" id="PRO_5046324714" evidence="15">
    <location>
        <begin position="21"/>
        <end position="376"/>
    </location>
</feature>
<evidence type="ECO:0000256" key="9">
    <source>
        <dbReference type="ARBA" id="ARBA00023065"/>
    </source>
</evidence>
<reference evidence="19" key="1">
    <citation type="submission" date="2020-01" db="EMBL/GenBank/DDBJ databases">
        <title>Sphingomonas sp. strain CSW-10.</title>
        <authorList>
            <person name="Chen W.-M."/>
        </authorList>
    </citation>
    <scope>NUCLEOTIDE SEQUENCE [LARGE SCALE GENOMIC DNA]</scope>
    <source>
        <strain evidence="19">CCP-1</strain>
    </source>
</reference>
<evidence type="ECO:0000259" key="16">
    <source>
        <dbReference type="Pfam" id="PF02563"/>
    </source>
</evidence>
<feature type="domain" description="SLBB" evidence="17">
    <location>
        <begin position="253"/>
        <end position="345"/>
    </location>
</feature>
<dbReference type="PROSITE" id="PS51257">
    <property type="entry name" value="PROKAR_LIPOPROTEIN"/>
    <property type="match status" value="1"/>
</dbReference>
<dbReference type="Gene3D" id="3.10.560.10">
    <property type="entry name" value="Outer membrane lipoprotein wza domain like"/>
    <property type="match status" value="2"/>
</dbReference>
<evidence type="ECO:0000313" key="18">
    <source>
        <dbReference type="EMBL" id="NBE06191.1"/>
    </source>
</evidence>
<evidence type="ECO:0000256" key="5">
    <source>
        <dbReference type="ARBA" id="ARBA00022597"/>
    </source>
</evidence>
<evidence type="ECO:0000256" key="7">
    <source>
        <dbReference type="ARBA" id="ARBA00022729"/>
    </source>
</evidence>
<keyword evidence="10" id="KW-0626">Porin</keyword>
<evidence type="ECO:0000256" key="12">
    <source>
        <dbReference type="ARBA" id="ARBA00023139"/>
    </source>
</evidence>
<dbReference type="Pfam" id="PF22461">
    <property type="entry name" value="SLBB_2"/>
    <property type="match status" value="1"/>
</dbReference>
<comment type="subcellular location">
    <subcellularLocation>
        <location evidence="1">Cell outer membrane</location>
        <topology evidence="1">Multi-pass membrane protein</topology>
    </subcellularLocation>
</comment>
<name>A0ABW9Y217_9RHOB</name>
<keyword evidence="8" id="KW-0625">Polysaccharide transport</keyword>
<evidence type="ECO:0000256" key="8">
    <source>
        <dbReference type="ARBA" id="ARBA00023047"/>
    </source>
</evidence>
<proteinExistence type="inferred from homology"/>
<dbReference type="InterPro" id="IPR054765">
    <property type="entry name" value="SLBB_dom"/>
</dbReference>
<keyword evidence="9" id="KW-0406">Ion transport</keyword>
<keyword evidence="3" id="KW-0813">Transport</keyword>
<feature type="domain" description="Polysaccharide export protein N-terminal" evidence="16">
    <location>
        <begin position="80"/>
        <end position="160"/>
    </location>
</feature>
<keyword evidence="11" id="KW-0472">Membrane</keyword>
<keyword evidence="5" id="KW-0762">Sugar transport</keyword>
<comment type="similarity">
    <text evidence="2">Belongs to the BexD/CtrA/VexA family.</text>
</comment>
<evidence type="ECO:0000313" key="19">
    <source>
        <dbReference type="Proteomes" id="UP001517376"/>
    </source>
</evidence>
<dbReference type="InterPro" id="IPR003715">
    <property type="entry name" value="Poly_export_N"/>
</dbReference>
<sequence length="376" mass="39511">MSVSKGARSMALVVLVGAVAACGLPRSGPNKNEIFAGSVLREGDAFVVTVNSRVTQATAVTPSLGFSNSFLSAGRIGSDVIAPGDRLTITVYENVKDDPLLGNSGQRLSQLTELQVDGEGFIFIPYAGRVRAAGASPEDLRNEIAQKLDPQTPDPQVIVQRVAGDGSTVTISGSAGAQGVYPIERPTRTLASMIARAGGVTIDPETAIVRVTRNGHTGKVWLLDLYENPQLDIALRAGDQIVIEEDTRAFVALGATGAQNRVPFESQNLSAIEALAIVGGLNTSLADPTGVFVFRNEPAEVANVVLGRNDLTGAQRMIYVLDLTQPTGMFEARDFLIRDGDTVYVTEAPYVQWQKTIGALTGTATAADSLANAAGN</sequence>
<evidence type="ECO:0000256" key="6">
    <source>
        <dbReference type="ARBA" id="ARBA00022692"/>
    </source>
</evidence>
<organism evidence="18 19">
    <name type="scientific">Paragemmobacter ruber</name>
    <dbReference type="NCBI Taxonomy" id="1985673"/>
    <lineage>
        <taxon>Bacteria</taxon>
        <taxon>Pseudomonadati</taxon>
        <taxon>Pseudomonadota</taxon>
        <taxon>Alphaproteobacteria</taxon>
        <taxon>Rhodobacterales</taxon>
        <taxon>Paracoccaceae</taxon>
        <taxon>Paragemmobacter</taxon>
    </lineage>
</organism>
<evidence type="ECO:0000259" key="17">
    <source>
        <dbReference type="Pfam" id="PF22461"/>
    </source>
</evidence>
<keyword evidence="13" id="KW-0998">Cell outer membrane</keyword>
<keyword evidence="19" id="KW-1185">Reference proteome</keyword>
<evidence type="ECO:0000256" key="4">
    <source>
        <dbReference type="ARBA" id="ARBA00022452"/>
    </source>
</evidence>
<dbReference type="EMBL" id="JAAATW010000001">
    <property type="protein sequence ID" value="NBE06191.1"/>
    <property type="molecule type" value="Genomic_DNA"/>
</dbReference>
<dbReference type="PANTHER" id="PTHR33619">
    <property type="entry name" value="POLYSACCHARIDE EXPORT PROTEIN GFCE-RELATED"/>
    <property type="match status" value="1"/>
</dbReference>
<evidence type="ECO:0000256" key="13">
    <source>
        <dbReference type="ARBA" id="ARBA00023237"/>
    </source>
</evidence>
<dbReference type="PANTHER" id="PTHR33619:SF3">
    <property type="entry name" value="POLYSACCHARIDE EXPORT PROTEIN GFCE-RELATED"/>
    <property type="match status" value="1"/>
</dbReference>
<evidence type="ECO:0000256" key="1">
    <source>
        <dbReference type="ARBA" id="ARBA00004571"/>
    </source>
</evidence>
<dbReference type="Proteomes" id="UP001517376">
    <property type="component" value="Unassembled WGS sequence"/>
</dbReference>
<evidence type="ECO:0000256" key="14">
    <source>
        <dbReference type="ARBA" id="ARBA00023288"/>
    </source>
</evidence>
<gene>
    <name evidence="18" type="ORF">GU920_01465</name>
</gene>
<protein>
    <submittedName>
        <fullName evidence="18">Polysaccharide export protein</fullName>
    </submittedName>
</protein>
<dbReference type="InterPro" id="IPR049712">
    <property type="entry name" value="Poly_export"/>
</dbReference>
<evidence type="ECO:0000256" key="2">
    <source>
        <dbReference type="ARBA" id="ARBA00009450"/>
    </source>
</evidence>
<comment type="caution">
    <text evidence="18">The sequence shown here is derived from an EMBL/GenBank/DDBJ whole genome shotgun (WGS) entry which is preliminary data.</text>
</comment>
<keyword evidence="12" id="KW-0564">Palmitate</keyword>